<dbReference type="Gene3D" id="3.40.50.2300">
    <property type="match status" value="1"/>
</dbReference>
<dbReference type="AlphaFoldDB" id="A0AB39NWR5"/>
<accession>A0AB39NWR5</accession>
<protein>
    <submittedName>
        <fullName evidence="1">Uncharacterized protein</fullName>
    </submittedName>
</protein>
<evidence type="ECO:0000313" key="1">
    <source>
        <dbReference type="EMBL" id="XDQ22509.1"/>
    </source>
</evidence>
<name>A0AB39NWR5_9ACTN</name>
<dbReference type="EMBL" id="CP163433">
    <property type="protein sequence ID" value="XDQ22509.1"/>
    <property type="molecule type" value="Genomic_DNA"/>
</dbReference>
<gene>
    <name evidence="1" type="ORF">AB5J48_32225</name>
</gene>
<organism evidence="1">
    <name type="scientific">Streptomyces sp. R17</name>
    <dbReference type="NCBI Taxonomy" id="3238626"/>
    <lineage>
        <taxon>Bacteria</taxon>
        <taxon>Bacillati</taxon>
        <taxon>Actinomycetota</taxon>
        <taxon>Actinomycetes</taxon>
        <taxon>Kitasatosporales</taxon>
        <taxon>Streptomycetaceae</taxon>
        <taxon>Streptomyces</taxon>
    </lineage>
</organism>
<reference evidence="1" key="1">
    <citation type="submission" date="2024-07" db="EMBL/GenBank/DDBJ databases">
        <authorList>
            <person name="Yu S.T."/>
        </authorList>
    </citation>
    <scope>NUCLEOTIDE SEQUENCE</scope>
    <source>
        <strain evidence="1">R17</strain>
    </source>
</reference>
<dbReference type="RefSeq" id="WP_242783677.1">
    <property type="nucleotide sequence ID" value="NZ_CP163433.1"/>
</dbReference>
<sequence length="57" mass="6190">MPDGEILIAVREHSRVEGAAAEQLRAIRTAVEAEGFEVRWTVTAQDAQAVLRTEAGL</sequence>
<proteinExistence type="predicted"/>